<gene>
    <name evidence="3" type="ORF">SAMN05660691_01276</name>
</gene>
<reference evidence="4" key="1">
    <citation type="submission" date="2016-10" db="EMBL/GenBank/DDBJ databases">
        <authorList>
            <person name="Varghese N."/>
            <person name="Submissions S."/>
        </authorList>
    </citation>
    <scope>NUCLEOTIDE SEQUENCE [LARGE SCALE GENOMIC DNA]</scope>
    <source>
        <strain evidence="4">DSM 17616</strain>
    </source>
</reference>
<organism evidence="3 4">
    <name type="scientific">Rheinheimera pacifica</name>
    <dbReference type="NCBI Taxonomy" id="173990"/>
    <lineage>
        <taxon>Bacteria</taxon>
        <taxon>Pseudomonadati</taxon>
        <taxon>Pseudomonadota</taxon>
        <taxon>Gammaproteobacteria</taxon>
        <taxon>Chromatiales</taxon>
        <taxon>Chromatiaceae</taxon>
        <taxon>Rheinheimera</taxon>
    </lineage>
</organism>
<dbReference type="Pfam" id="PF06082">
    <property type="entry name" value="YjbH"/>
    <property type="match status" value="1"/>
</dbReference>
<dbReference type="OrthoDB" id="19542at2"/>
<dbReference type="AlphaFoldDB" id="A0A1H6KNX0"/>
<dbReference type="Proteomes" id="UP000199371">
    <property type="component" value="Unassembled WGS sequence"/>
</dbReference>
<sequence>MTAVRIPFILSLISLALQPLVAKAANNDNWQQLPSGVSQMAHGGVGLIQTPTARMAPAGDLSINYTDNEEYRLWSVSIQLFDWMESTVRYTDVRTQLYSPFPGFSGDQTLKDKGIDVKFRLLQESTYLPQVSVGFRDFGGTGFFESEFVSLSKKWGDFDFHLGMGWGYLGNSGNTKNPFCEIKNSFCSRPGGYSGQGGKIDYDQFFKGPAALFAGIEYQTSWQPLRLKLEYEGNDYQNDRAGELEQDSRWNVGAVYRWKDFNFDINYQRGNTLGFGVHYAMNLHSISQVKVKPAPRIIPEQLDTSKQITDRDALPKALFMEAGFALRSSQMTDDEFVLYGQQVSYRDHDEAIERIGRILATEVPANIKTYRIVTYNGNLPMVETVVDAKQFISAARYDSLHSDVKSTYVRQQPEPRTLGLTELPEQTGFYTGIETFWIQTFGNPEAFYMYQGGVFANAGYSLTSNFSINGAAKITLLENFDKFNYKVDSQNTPLPRVRTYIREYVTRSKVTMENLYLQWQDQIVPDIYAQAYGGYLETMFGGVGGEVLYRPVDSNFAIGFDINYVRQRSYENDLDFFDYKTFTGHLNVYWKPEFLPDTQLTFNIGQFLAKDRGVNIDFAKRFDSGIVVGAYAAFTNVSSAEYGEGSFTKGFYLSIPFDLFSLRPSKGRGRLPWVPIGRDGGQPLSRPSPLINATEQRSPFYD</sequence>
<feature type="chain" id="PRO_5011702845" evidence="2">
    <location>
        <begin position="25"/>
        <end position="702"/>
    </location>
</feature>
<feature type="compositionally biased region" description="Polar residues" evidence="1">
    <location>
        <begin position="691"/>
        <end position="702"/>
    </location>
</feature>
<dbReference type="EMBL" id="FNXF01000003">
    <property type="protein sequence ID" value="SEH75510.1"/>
    <property type="molecule type" value="Genomic_DNA"/>
</dbReference>
<evidence type="ECO:0000256" key="2">
    <source>
        <dbReference type="SAM" id="SignalP"/>
    </source>
</evidence>
<feature type="signal peptide" evidence="2">
    <location>
        <begin position="1"/>
        <end position="24"/>
    </location>
</feature>
<keyword evidence="2" id="KW-0732">Signal</keyword>
<evidence type="ECO:0000313" key="3">
    <source>
        <dbReference type="EMBL" id="SEH75510.1"/>
    </source>
</evidence>
<keyword evidence="4" id="KW-1185">Reference proteome</keyword>
<dbReference type="RefSeq" id="WP_092791438.1">
    <property type="nucleotide sequence ID" value="NZ_FNXF01000003.1"/>
</dbReference>
<feature type="region of interest" description="Disordered" evidence="1">
    <location>
        <begin position="677"/>
        <end position="702"/>
    </location>
</feature>
<protein>
    <submittedName>
        <fullName evidence="3">Exopolysaccharide biosynthesis protein YbjH</fullName>
    </submittedName>
</protein>
<dbReference type="STRING" id="173990.SAMN05660691_01276"/>
<evidence type="ECO:0000313" key="4">
    <source>
        <dbReference type="Proteomes" id="UP000199371"/>
    </source>
</evidence>
<proteinExistence type="predicted"/>
<evidence type="ECO:0000256" key="1">
    <source>
        <dbReference type="SAM" id="MobiDB-lite"/>
    </source>
</evidence>
<accession>A0A1H6KNX0</accession>
<name>A0A1H6KNX0_9GAMM</name>
<dbReference type="InterPro" id="IPR010344">
    <property type="entry name" value="YbjH"/>
</dbReference>